<dbReference type="Pfam" id="PF13193">
    <property type="entry name" value="AMP-binding_C"/>
    <property type="match status" value="1"/>
</dbReference>
<sequence>MTPRPEARWRLRRTEAHQAFARQRDLLLELRTDLDAARAAFAWPRPAAFNWALEWFDVIADGNPQPALELLRDDGSADRVSYQELSARSDRLANWLTGLGVRRGERVMVVLGQQAELWETVLACLKIGAVVIPVYTSLTRAEAADRLGRGGVRHLVARSDTTALFDGAELSTRIAVGPPVAGWLDHRASRQAPGPFLPVAATPSTDPAFGYFTSGTTSAPKLVLHTHASYPVGHLSSMYFNGLLPGDRHLNFSAPGWAKHSWSSFFVPFAAAATLVVPPEGGIAPARLPGLLAAREVTSLCAPPSYWAQLVDHLGAAAPRLREATSAGEPLPAEVADAVEAAWRVTVRDGYGQTETTALIGTTPGMRRRPGWLGRPLPGWDVVVEDGAICVDLSGAPVGLMAGYDGDEERTRRAVSGGRYRTGDVGEVGPDGYLRVLGRSDDVFKSGGHRISPYELEAVLRSHPAVREAAVVPTAHPTLGQAPHAVVETVPGRTVSAADLLRHVDARVSPALRVHSVAFTDRLQRTASGKVRRAALTA</sequence>
<dbReference type="Pfam" id="PF00501">
    <property type="entry name" value="AMP-binding"/>
    <property type="match status" value="1"/>
</dbReference>
<dbReference type="SUPFAM" id="SSF56801">
    <property type="entry name" value="Acetyl-CoA synthetase-like"/>
    <property type="match status" value="1"/>
</dbReference>
<comment type="caution">
    <text evidence="7">The sequence shown here is derived from an EMBL/GenBank/DDBJ whole genome shotgun (WGS) entry which is preliminary data.</text>
</comment>
<feature type="domain" description="AMP-binding enzyme C-terminal" evidence="6">
    <location>
        <begin position="455"/>
        <end position="530"/>
    </location>
</feature>
<name>A0ABP5KZN1_9ACTN</name>
<gene>
    <name evidence="7" type="ORF">GCM10009760_20120</name>
</gene>
<keyword evidence="2" id="KW-0436">Ligase</keyword>
<dbReference type="PANTHER" id="PTHR43605:SF10">
    <property type="entry name" value="ACYL-COA SYNTHETASE MEDIUM CHAIN FAMILY MEMBER 3"/>
    <property type="match status" value="1"/>
</dbReference>
<dbReference type="InterPro" id="IPR025110">
    <property type="entry name" value="AMP-bd_C"/>
</dbReference>
<evidence type="ECO:0000313" key="8">
    <source>
        <dbReference type="Proteomes" id="UP001422759"/>
    </source>
</evidence>
<dbReference type="PANTHER" id="PTHR43605">
    <property type="entry name" value="ACYL-COENZYME A SYNTHETASE"/>
    <property type="match status" value="1"/>
</dbReference>
<dbReference type="Proteomes" id="UP001422759">
    <property type="component" value="Unassembled WGS sequence"/>
</dbReference>
<dbReference type="InterPro" id="IPR045851">
    <property type="entry name" value="AMP-bd_C_sf"/>
</dbReference>
<dbReference type="InterPro" id="IPR051087">
    <property type="entry name" value="Mitochondrial_ACSM"/>
</dbReference>
<dbReference type="RefSeq" id="WP_344463043.1">
    <property type="nucleotide sequence ID" value="NZ_BAAANT010000008.1"/>
</dbReference>
<organism evidence="7 8">
    <name type="scientific">Kitasatospora kazusensis</name>
    <dbReference type="NCBI Taxonomy" id="407974"/>
    <lineage>
        <taxon>Bacteria</taxon>
        <taxon>Bacillati</taxon>
        <taxon>Actinomycetota</taxon>
        <taxon>Actinomycetes</taxon>
        <taxon>Kitasatosporales</taxon>
        <taxon>Streptomycetaceae</taxon>
        <taxon>Kitasatospora</taxon>
    </lineage>
</organism>
<evidence type="ECO:0000256" key="2">
    <source>
        <dbReference type="ARBA" id="ARBA00022598"/>
    </source>
</evidence>
<evidence type="ECO:0000256" key="4">
    <source>
        <dbReference type="ARBA" id="ARBA00022840"/>
    </source>
</evidence>
<dbReference type="InterPro" id="IPR000873">
    <property type="entry name" value="AMP-dep_synth/lig_dom"/>
</dbReference>
<dbReference type="Gene3D" id="3.40.50.12780">
    <property type="entry name" value="N-terminal domain of ligase-like"/>
    <property type="match status" value="1"/>
</dbReference>
<protein>
    <submittedName>
        <fullName evidence="7">AMP-binding protein</fullName>
    </submittedName>
</protein>
<dbReference type="Gene3D" id="3.30.300.30">
    <property type="match status" value="1"/>
</dbReference>
<evidence type="ECO:0000256" key="1">
    <source>
        <dbReference type="ARBA" id="ARBA00006432"/>
    </source>
</evidence>
<dbReference type="InterPro" id="IPR042099">
    <property type="entry name" value="ANL_N_sf"/>
</dbReference>
<comment type="similarity">
    <text evidence="1">Belongs to the ATP-dependent AMP-binding enzyme family.</text>
</comment>
<keyword evidence="4" id="KW-0067">ATP-binding</keyword>
<proteinExistence type="inferred from homology"/>
<keyword evidence="8" id="KW-1185">Reference proteome</keyword>
<evidence type="ECO:0000259" key="5">
    <source>
        <dbReference type="Pfam" id="PF00501"/>
    </source>
</evidence>
<keyword evidence="3" id="KW-0547">Nucleotide-binding</keyword>
<evidence type="ECO:0000313" key="7">
    <source>
        <dbReference type="EMBL" id="GAA2138644.1"/>
    </source>
</evidence>
<accession>A0ABP5KZN1</accession>
<reference evidence="8" key="1">
    <citation type="journal article" date="2019" name="Int. J. Syst. Evol. Microbiol.">
        <title>The Global Catalogue of Microorganisms (GCM) 10K type strain sequencing project: providing services to taxonomists for standard genome sequencing and annotation.</title>
        <authorList>
            <consortium name="The Broad Institute Genomics Platform"/>
            <consortium name="The Broad Institute Genome Sequencing Center for Infectious Disease"/>
            <person name="Wu L."/>
            <person name="Ma J."/>
        </authorList>
    </citation>
    <scope>NUCLEOTIDE SEQUENCE [LARGE SCALE GENOMIC DNA]</scope>
    <source>
        <strain evidence="8">JCM 14560</strain>
    </source>
</reference>
<evidence type="ECO:0000259" key="6">
    <source>
        <dbReference type="Pfam" id="PF13193"/>
    </source>
</evidence>
<dbReference type="EMBL" id="BAAANT010000008">
    <property type="protein sequence ID" value="GAA2138644.1"/>
    <property type="molecule type" value="Genomic_DNA"/>
</dbReference>
<evidence type="ECO:0000256" key="3">
    <source>
        <dbReference type="ARBA" id="ARBA00022741"/>
    </source>
</evidence>
<feature type="domain" description="AMP-dependent synthetase/ligase" evidence="5">
    <location>
        <begin position="73"/>
        <end position="386"/>
    </location>
</feature>